<dbReference type="STRING" id="1384459.GL4_0605"/>
<keyword evidence="3" id="KW-1185">Reference proteome</keyword>
<proteinExistence type="predicted"/>
<dbReference type="Pfam" id="PF10991">
    <property type="entry name" value="Enc34_ssDNA-bd"/>
    <property type="match status" value="1"/>
</dbReference>
<dbReference type="RefSeq" id="WP_045364369.1">
    <property type="nucleotide sequence ID" value="NZ_AP014648.1"/>
</dbReference>
<name>A0A0A8JZ37_9HYPH</name>
<evidence type="ECO:0000313" key="2">
    <source>
        <dbReference type="EMBL" id="BAQ16068.1"/>
    </source>
</evidence>
<dbReference type="EMBL" id="AP014648">
    <property type="protein sequence ID" value="BAQ16068.1"/>
    <property type="molecule type" value="Genomic_DNA"/>
</dbReference>
<protein>
    <submittedName>
        <fullName evidence="2">Phage protein</fullName>
    </submittedName>
</protein>
<dbReference type="Proteomes" id="UP000031643">
    <property type="component" value="Chromosome"/>
</dbReference>
<sequence length="196" mass="22049">MSALTECTLLDSGNIRTCRGRMLYPALFQPSMPKGETDEDKAKYQATLLIPAGSDIDVLKAAYKELVDENVPEAKRKTTKVKSPFLKTEDQPRFAEMAEDFPWMIRCQAKFKPDVVTPKGDRTVSEEDEADEVYGGRWARFSVRPYWWTHPTGGKGVSFGLQNVQLLDHDEPMAGGRVKGTDEFAPVETNDLEDLE</sequence>
<evidence type="ECO:0000313" key="3">
    <source>
        <dbReference type="Proteomes" id="UP000031643"/>
    </source>
</evidence>
<gene>
    <name evidence="2" type="ORF">GL4_0605</name>
</gene>
<dbReference type="KEGG" id="mcg:GL4_0605"/>
<dbReference type="OrthoDB" id="9786575at2"/>
<dbReference type="InterPro" id="IPR012340">
    <property type="entry name" value="NA-bd_OB-fold"/>
</dbReference>
<dbReference type="HOGENOM" id="CLU_087553_0_0_5"/>
<dbReference type="SUPFAM" id="SSF50249">
    <property type="entry name" value="Nucleic acid-binding proteins"/>
    <property type="match status" value="1"/>
</dbReference>
<evidence type="ECO:0000256" key="1">
    <source>
        <dbReference type="SAM" id="MobiDB-lite"/>
    </source>
</evidence>
<dbReference type="InterPro" id="IPR022595">
    <property type="entry name" value="Enc34_ssDNA-bd"/>
</dbReference>
<feature type="region of interest" description="Disordered" evidence="1">
    <location>
        <begin position="172"/>
        <end position="196"/>
    </location>
</feature>
<dbReference type="Gene3D" id="2.40.50.140">
    <property type="entry name" value="Nucleic acid-binding proteins"/>
    <property type="match status" value="1"/>
</dbReference>
<organism evidence="2 3">
    <name type="scientific">Methyloceanibacter caenitepidi</name>
    <dbReference type="NCBI Taxonomy" id="1384459"/>
    <lineage>
        <taxon>Bacteria</taxon>
        <taxon>Pseudomonadati</taxon>
        <taxon>Pseudomonadota</taxon>
        <taxon>Alphaproteobacteria</taxon>
        <taxon>Hyphomicrobiales</taxon>
        <taxon>Hyphomicrobiaceae</taxon>
        <taxon>Methyloceanibacter</taxon>
    </lineage>
</organism>
<accession>A0A0A8JZ37</accession>
<dbReference type="AlphaFoldDB" id="A0A0A8JZ37"/>
<reference evidence="2 3" key="1">
    <citation type="submission" date="2014-09" db="EMBL/GenBank/DDBJ databases">
        <title>Genome sequencing of Methyloceanibacter caenitepidi Gela4.</title>
        <authorList>
            <person name="Takeuchi M."/>
            <person name="Susumu S."/>
            <person name="Kamagata Y."/>
            <person name="Oshima K."/>
            <person name="Hattori M."/>
            <person name="Iwasaki W."/>
        </authorList>
    </citation>
    <scope>NUCLEOTIDE SEQUENCE [LARGE SCALE GENOMIC DNA]</scope>
    <source>
        <strain evidence="2 3">Gela4</strain>
    </source>
</reference>